<reference evidence="16" key="1">
    <citation type="submission" date="2022-05" db="EMBL/GenBank/DDBJ databases">
        <title>Sphingomonas sp. strain MG17 Genome sequencing and assembly.</title>
        <authorList>
            <person name="Kim I."/>
        </authorList>
    </citation>
    <scope>NUCLEOTIDE SEQUENCE</scope>
    <source>
        <strain evidence="16">MG17</strain>
    </source>
</reference>
<name>A0A9X2KQ60_9SPHN</name>
<evidence type="ECO:0000259" key="14">
    <source>
        <dbReference type="Pfam" id="PF00593"/>
    </source>
</evidence>
<keyword evidence="9 11" id="KW-0472">Membrane</keyword>
<evidence type="ECO:0000256" key="11">
    <source>
        <dbReference type="PROSITE-ProRule" id="PRU01360"/>
    </source>
</evidence>
<dbReference type="PANTHER" id="PTHR32552:SF81">
    <property type="entry name" value="TONB-DEPENDENT OUTER MEMBRANE RECEPTOR"/>
    <property type="match status" value="1"/>
</dbReference>
<evidence type="ECO:0000256" key="6">
    <source>
        <dbReference type="ARBA" id="ARBA00023004"/>
    </source>
</evidence>
<dbReference type="EMBL" id="JAMLDX010000010">
    <property type="protein sequence ID" value="MCP3731413.1"/>
    <property type="molecule type" value="Genomic_DNA"/>
</dbReference>
<keyword evidence="3 11" id="KW-1134">Transmembrane beta strand</keyword>
<dbReference type="Gene3D" id="2.40.170.20">
    <property type="entry name" value="TonB-dependent receptor, beta-barrel domain"/>
    <property type="match status" value="1"/>
</dbReference>
<keyword evidence="8 12" id="KW-0798">TonB box</keyword>
<keyword evidence="10 11" id="KW-0998">Cell outer membrane</keyword>
<evidence type="ECO:0000256" key="8">
    <source>
        <dbReference type="ARBA" id="ARBA00023077"/>
    </source>
</evidence>
<dbReference type="Pfam" id="PF07715">
    <property type="entry name" value="Plug"/>
    <property type="match status" value="1"/>
</dbReference>
<evidence type="ECO:0000256" key="13">
    <source>
        <dbReference type="SAM" id="SignalP"/>
    </source>
</evidence>
<sequence>MVTNYLKLRSRKALVTILLGSSILVGGQAFAQDGGAKSAESAEDEIFVTAQRREQAVIDVPIAVSVVDAEKVEDLNLSTFTSIAQQTPNFNVTFTRGGNAAPNLSIRGIRGDGSTARVNESSVAVYVDDIYLGDENSLTGHMFDVDRVEVLRGPQGTLFGRNTTGGLVQFVSANPTAEYTQKASILYGSDNWVAINGAVSGPITDNIRTRIAGQFETHSGHYTNRATLPGALRKLGGKEAWSLRSTTDFDIGEATKLRVQVTQSRNRSESTPNYGLGMYQNLTGAPVLCSRTQILAAQCYDNLVRAGQPAQNGIRPGDAITELTRDELAIRQDLTSATVKFETDLGFGSLINIANYTKFKSRIGVDGDGSTTPSTLGQRVFVELRNATEQFSNELRLQGETDTVNWVGGLFYYQDTKTASPITNVRNNTNGLIQRSPADARVDTTSGAVFGQIDWKVVDQLTLSAGARYTVENRELLRATLGGITNALGTGPVIDVRAAVPETDPVTRDVTGRASLTWEPTPDNSLYASYSRGAKSVSYSVFYSSGTAASNALQTGPVGQEHIDAFEIGSKNRFLDRTLSLNLAGFYYIFDGKQELLAVAQTTQTPSGPVTTTSTRFLNVGQVEIYGAELEFNYKPSERWDFGVSGGLLHSEITKTPLTFSGPRLGLVALQGRPLPQTPKWNVSGTFAHHVPTASMGTFTLQAEGRAQAEQNFGLSNDPLARVPSYGLVNFRVMWESDDKMFNAQVFVTNAFNKLYFASISDVNSAAGAFITQVGEPRLWGVKFGAAF</sequence>
<evidence type="ECO:0000313" key="16">
    <source>
        <dbReference type="EMBL" id="MCP3731413.1"/>
    </source>
</evidence>
<dbReference type="InterPro" id="IPR000531">
    <property type="entry name" value="Beta-barrel_TonB"/>
</dbReference>
<comment type="subcellular location">
    <subcellularLocation>
        <location evidence="1 11">Cell outer membrane</location>
        <topology evidence="1 11">Multi-pass membrane protein</topology>
    </subcellularLocation>
</comment>
<evidence type="ECO:0000256" key="12">
    <source>
        <dbReference type="RuleBase" id="RU003357"/>
    </source>
</evidence>
<comment type="caution">
    <text evidence="16">The sequence shown here is derived from an EMBL/GenBank/DDBJ whole genome shotgun (WGS) entry which is preliminary data.</text>
</comment>
<keyword evidence="7" id="KW-0406">Ion transport</keyword>
<feature type="chain" id="PRO_5040878788" evidence="13">
    <location>
        <begin position="32"/>
        <end position="788"/>
    </location>
</feature>
<dbReference type="PROSITE" id="PS52016">
    <property type="entry name" value="TONB_DEPENDENT_REC_3"/>
    <property type="match status" value="1"/>
</dbReference>
<keyword evidence="16" id="KW-0675">Receptor</keyword>
<gene>
    <name evidence="16" type="ORF">M9978_13365</name>
</gene>
<evidence type="ECO:0000313" key="17">
    <source>
        <dbReference type="Proteomes" id="UP001139451"/>
    </source>
</evidence>
<evidence type="ECO:0000256" key="7">
    <source>
        <dbReference type="ARBA" id="ARBA00023065"/>
    </source>
</evidence>
<keyword evidence="4" id="KW-0410">Iron transport</keyword>
<keyword evidence="6" id="KW-0408">Iron</keyword>
<dbReference type="InterPro" id="IPR039426">
    <property type="entry name" value="TonB-dep_rcpt-like"/>
</dbReference>
<feature type="domain" description="TonB-dependent receptor-like beta-barrel" evidence="14">
    <location>
        <begin position="329"/>
        <end position="750"/>
    </location>
</feature>
<evidence type="ECO:0000256" key="1">
    <source>
        <dbReference type="ARBA" id="ARBA00004571"/>
    </source>
</evidence>
<dbReference type="AlphaFoldDB" id="A0A9X2KQ60"/>
<dbReference type="RefSeq" id="WP_254294014.1">
    <property type="nucleotide sequence ID" value="NZ_JAMLDX010000010.1"/>
</dbReference>
<evidence type="ECO:0000256" key="3">
    <source>
        <dbReference type="ARBA" id="ARBA00022452"/>
    </source>
</evidence>
<evidence type="ECO:0000256" key="2">
    <source>
        <dbReference type="ARBA" id="ARBA00022448"/>
    </source>
</evidence>
<dbReference type="Proteomes" id="UP001139451">
    <property type="component" value="Unassembled WGS sequence"/>
</dbReference>
<dbReference type="PANTHER" id="PTHR32552">
    <property type="entry name" value="FERRICHROME IRON RECEPTOR-RELATED"/>
    <property type="match status" value="1"/>
</dbReference>
<evidence type="ECO:0000256" key="5">
    <source>
        <dbReference type="ARBA" id="ARBA00022692"/>
    </source>
</evidence>
<feature type="signal peptide" evidence="13">
    <location>
        <begin position="1"/>
        <end position="31"/>
    </location>
</feature>
<keyword evidence="5 11" id="KW-0812">Transmembrane</keyword>
<organism evidence="16 17">
    <name type="scientific">Sphingomonas tagetis</name>
    <dbReference type="NCBI Taxonomy" id="2949092"/>
    <lineage>
        <taxon>Bacteria</taxon>
        <taxon>Pseudomonadati</taxon>
        <taxon>Pseudomonadota</taxon>
        <taxon>Alphaproteobacteria</taxon>
        <taxon>Sphingomonadales</taxon>
        <taxon>Sphingomonadaceae</taxon>
        <taxon>Sphingomonas</taxon>
    </lineage>
</organism>
<keyword evidence="13" id="KW-0732">Signal</keyword>
<evidence type="ECO:0000259" key="15">
    <source>
        <dbReference type="Pfam" id="PF07715"/>
    </source>
</evidence>
<evidence type="ECO:0000256" key="9">
    <source>
        <dbReference type="ARBA" id="ARBA00023136"/>
    </source>
</evidence>
<feature type="domain" description="TonB-dependent receptor plug" evidence="15">
    <location>
        <begin position="58"/>
        <end position="166"/>
    </location>
</feature>
<keyword evidence="2 11" id="KW-0813">Transport</keyword>
<evidence type="ECO:0000256" key="4">
    <source>
        <dbReference type="ARBA" id="ARBA00022496"/>
    </source>
</evidence>
<dbReference type="GO" id="GO:0009279">
    <property type="term" value="C:cell outer membrane"/>
    <property type="evidence" value="ECO:0007669"/>
    <property type="project" value="UniProtKB-SubCell"/>
</dbReference>
<protein>
    <submittedName>
        <fullName evidence="16">TonB-dependent receptor</fullName>
    </submittedName>
</protein>
<proteinExistence type="inferred from homology"/>
<dbReference type="InterPro" id="IPR036942">
    <property type="entry name" value="Beta-barrel_TonB_sf"/>
</dbReference>
<comment type="similarity">
    <text evidence="11 12">Belongs to the TonB-dependent receptor family.</text>
</comment>
<dbReference type="InterPro" id="IPR012910">
    <property type="entry name" value="Plug_dom"/>
</dbReference>
<accession>A0A9X2KQ60</accession>
<dbReference type="GO" id="GO:0006826">
    <property type="term" value="P:iron ion transport"/>
    <property type="evidence" value="ECO:0007669"/>
    <property type="project" value="UniProtKB-KW"/>
</dbReference>
<dbReference type="Pfam" id="PF00593">
    <property type="entry name" value="TonB_dep_Rec_b-barrel"/>
    <property type="match status" value="1"/>
</dbReference>
<dbReference type="SUPFAM" id="SSF56935">
    <property type="entry name" value="Porins"/>
    <property type="match status" value="1"/>
</dbReference>
<keyword evidence="17" id="KW-1185">Reference proteome</keyword>
<evidence type="ECO:0000256" key="10">
    <source>
        <dbReference type="ARBA" id="ARBA00023237"/>
    </source>
</evidence>